<feature type="domain" description="YheO-like" evidence="3">
    <location>
        <begin position="380"/>
        <end position="480"/>
    </location>
</feature>
<sequence>MATRVPSSYLVQFHEPEGYLDFARFGPPSHAVVEASTRLLEVSAAAGPSTVDDLMRQELRAKAAAARLCRGDTDHVTLLPNTSTGLFQVALGLSGGVLVSAGEFPANTYPWVRSPGVDVTWLPPGPVTPGAVRAALTPEVRAVSVSAVDFRTGHRADLAALREVVGDRLLVVDGIQGFGVVDEPWEAADVLVVGGQKWLRAGWSTGFLALSDRALERLDPVLSGWTGAEDPGLFDNAVHPVGEGAAGWSITNLSPVAAGALATALELVELAGVAALDRRVAEQAGALAEAVREAGGEVVRATDRHAGILAFTLPDLPSPVVGAALAEAGVTATVRPEHVRVSPHASTTPGTVERFAAALKGLAGPRPRAVAAPPVTHDVLTALVPTVNSLAAALGPGTEVVLHDLGALPNSIVAIAGDLTGRAVGGPMTDLLLGLVRRGTTQDLAGYETYAPDGRVIRSSTVFLRDERGVAVGCLCVNSDPGPGDPGPGNQVDGNPGPGNPVDGNPGNGRPEPRNPGNGAPGPGRAVEAFPGDVDTLQRLLVERAVDAVGVPVELMKKSHKSQVVRVLDEAGLFLIRDSVDHLAGVLGVTRYTIYNYLNEVRG</sequence>
<dbReference type="Pfam" id="PF08348">
    <property type="entry name" value="PAS_6"/>
    <property type="match status" value="1"/>
</dbReference>
<keyword evidence="6" id="KW-1185">Reference proteome</keyword>
<dbReference type="Pfam" id="PF00266">
    <property type="entry name" value="Aminotran_5"/>
    <property type="match status" value="1"/>
</dbReference>
<keyword evidence="5" id="KW-0032">Aminotransferase</keyword>
<dbReference type="GO" id="GO:0008483">
    <property type="term" value="F:transaminase activity"/>
    <property type="evidence" value="ECO:0007669"/>
    <property type="project" value="UniProtKB-KW"/>
</dbReference>
<reference evidence="6" key="1">
    <citation type="journal article" date="2019" name="Int. J. Syst. Evol. Microbiol.">
        <title>The Global Catalogue of Microorganisms (GCM) 10K type strain sequencing project: providing services to taxonomists for standard genome sequencing and annotation.</title>
        <authorList>
            <consortium name="The Broad Institute Genomics Platform"/>
            <consortium name="The Broad Institute Genome Sequencing Center for Infectious Disease"/>
            <person name="Wu L."/>
            <person name="Ma J."/>
        </authorList>
    </citation>
    <scope>NUCLEOTIDE SEQUENCE [LARGE SCALE GENOMIC DNA]</scope>
    <source>
        <strain evidence="6">CGMCC 4.7246</strain>
    </source>
</reference>
<organism evidence="5 6">
    <name type="scientific">Saccharothrix lopnurensis</name>
    <dbReference type="NCBI Taxonomy" id="1670621"/>
    <lineage>
        <taxon>Bacteria</taxon>
        <taxon>Bacillati</taxon>
        <taxon>Actinomycetota</taxon>
        <taxon>Actinomycetes</taxon>
        <taxon>Pseudonocardiales</taxon>
        <taxon>Pseudonocardiaceae</taxon>
        <taxon>Saccharothrix</taxon>
    </lineage>
</organism>
<dbReference type="Gene3D" id="3.90.1150.10">
    <property type="entry name" value="Aspartate Aminotransferase, domain 1"/>
    <property type="match status" value="1"/>
</dbReference>
<gene>
    <name evidence="5" type="ORF">ACFP3R_29810</name>
</gene>
<feature type="region of interest" description="Disordered" evidence="1">
    <location>
        <begin position="481"/>
        <end position="527"/>
    </location>
</feature>
<evidence type="ECO:0000259" key="2">
    <source>
        <dbReference type="Pfam" id="PF00266"/>
    </source>
</evidence>
<dbReference type="Proteomes" id="UP001596220">
    <property type="component" value="Unassembled WGS sequence"/>
</dbReference>
<dbReference type="SUPFAM" id="SSF53383">
    <property type="entry name" value="PLP-dependent transferases"/>
    <property type="match status" value="1"/>
</dbReference>
<dbReference type="InterPro" id="IPR039445">
    <property type="entry name" value="DauR-like_HTH"/>
</dbReference>
<dbReference type="InterPro" id="IPR000192">
    <property type="entry name" value="Aminotrans_V_dom"/>
</dbReference>
<evidence type="ECO:0000313" key="6">
    <source>
        <dbReference type="Proteomes" id="UP001596220"/>
    </source>
</evidence>
<evidence type="ECO:0000259" key="4">
    <source>
        <dbReference type="Pfam" id="PF13309"/>
    </source>
</evidence>
<evidence type="ECO:0000259" key="3">
    <source>
        <dbReference type="Pfam" id="PF08348"/>
    </source>
</evidence>
<dbReference type="PANTHER" id="PTHR35568">
    <property type="entry name" value="TRANSCRIPTIONAL REGULATOR DAUR"/>
    <property type="match status" value="1"/>
</dbReference>
<proteinExistence type="predicted"/>
<dbReference type="PANTHER" id="PTHR35568:SF1">
    <property type="entry name" value="TRANSCRIPTIONAL REGULATOR DAUR"/>
    <property type="match status" value="1"/>
</dbReference>
<comment type="caution">
    <text evidence="5">The sequence shown here is derived from an EMBL/GenBank/DDBJ whole genome shotgun (WGS) entry which is preliminary data.</text>
</comment>
<dbReference type="EMBL" id="JBHSQO010000044">
    <property type="protein sequence ID" value="MFC6093487.1"/>
    <property type="molecule type" value="Genomic_DNA"/>
</dbReference>
<evidence type="ECO:0000313" key="5">
    <source>
        <dbReference type="EMBL" id="MFC6093487.1"/>
    </source>
</evidence>
<name>A0ABW1PFB2_9PSEU</name>
<feature type="compositionally biased region" description="Low complexity" evidence="1">
    <location>
        <begin position="488"/>
        <end position="518"/>
    </location>
</feature>
<dbReference type="InterPro" id="IPR015421">
    <property type="entry name" value="PyrdxlP-dep_Trfase_major"/>
</dbReference>
<accession>A0ABW1PFB2</accession>
<keyword evidence="5" id="KW-0808">Transferase</keyword>
<dbReference type="Pfam" id="PF13309">
    <property type="entry name" value="HTH_22"/>
    <property type="match status" value="1"/>
</dbReference>
<dbReference type="InterPro" id="IPR015422">
    <property type="entry name" value="PyrdxlP-dep_Trfase_small"/>
</dbReference>
<dbReference type="Gene3D" id="3.40.640.10">
    <property type="entry name" value="Type I PLP-dependent aspartate aminotransferase-like (Major domain)"/>
    <property type="match status" value="1"/>
</dbReference>
<evidence type="ECO:0000256" key="1">
    <source>
        <dbReference type="SAM" id="MobiDB-lite"/>
    </source>
</evidence>
<dbReference type="InterPro" id="IPR039446">
    <property type="entry name" value="DauR-like"/>
</dbReference>
<dbReference type="InterPro" id="IPR013559">
    <property type="entry name" value="YheO"/>
</dbReference>
<feature type="domain" description="Transcriptional regulator DauR-like HTH" evidence="4">
    <location>
        <begin position="541"/>
        <end position="599"/>
    </location>
</feature>
<feature type="domain" description="Aminotransferase class V" evidence="2">
    <location>
        <begin position="60"/>
        <end position="331"/>
    </location>
</feature>
<dbReference type="RefSeq" id="WP_380640742.1">
    <property type="nucleotide sequence ID" value="NZ_JBHSQO010000044.1"/>
</dbReference>
<dbReference type="InterPro" id="IPR015424">
    <property type="entry name" value="PyrdxlP-dep_Trfase"/>
</dbReference>
<protein>
    <submittedName>
        <fullName evidence="5">Aminotransferase class V-fold PLP-dependent enzyme</fullName>
    </submittedName>
</protein>